<dbReference type="AlphaFoldDB" id="A0A017TCV2"/>
<dbReference type="Proteomes" id="UP000019678">
    <property type="component" value="Unassembled WGS sequence"/>
</dbReference>
<protein>
    <submittedName>
        <fullName evidence="1">Uncharacterized protein</fullName>
    </submittedName>
</protein>
<reference evidence="1 2" key="1">
    <citation type="submission" date="2013-05" db="EMBL/GenBank/DDBJ databases">
        <title>Genome assembly of Chondromyces apiculatus DSM 436.</title>
        <authorList>
            <person name="Sharma G."/>
            <person name="Khatri I."/>
            <person name="Kaur C."/>
            <person name="Mayilraj S."/>
            <person name="Subramanian S."/>
        </authorList>
    </citation>
    <scope>NUCLEOTIDE SEQUENCE [LARGE SCALE GENOMIC DNA]</scope>
    <source>
        <strain evidence="1 2">DSM 436</strain>
    </source>
</reference>
<evidence type="ECO:0000313" key="2">
    <source>
        <dbReference type="Proteomes" id="UP000019678"/>
    </source>
</evidence>
<evidence type="ECO:0000313" key="1">
    <source>
        <dbReference type="EMBL" id="EYF07103.1"/>
    </source>
</evidence>
<keyword evidence="2" id="KW-1185">Reference proteome</keyword>
<accession>A0A017TCV2</accession>
<organism evidence="1 2">
    <name type="scientific">Chondromyces apiculatus DSM 436</name>
    <dbReference type="NCBI Taxonomy" id="1192034"/>
    <lineage>
        <taxon>Bacteria</taxon>
        <taxon>Pseudomonadati</taxon>
        <taxon>Myxococcota</taxon>
        <taxon>Polyangia</taxon>
        <taxon>Polyangiales</taxon>
        <taxon>Polyangiaceae</taxon>
        <taxon>Chondromyces</taxon>
    </lineage>
</organism>
<comment type="caution">
    <text evidence="1">The sequence shown here is derived from an EMBL/GenBank/DDBJ whole genome shotgun (WGS) entry which is preliminary data.</text>
</comment>
<dbReference type="EMBL" id="ASRX01000011">
    <property type="protein sequence ID" value="EYF07103.1"/>
    <property type="molecule type" value="Genomic_DNA"/>
</dbReference>
<sequence length="65" mass="7252">MSQTSSTRCLDILDDMSVVLEEVSVVLEEVSVVLEEVSVVLWRASTAPGGSWQDHPVDPLNRRRQ</sequence>
<gene>
    <name evidence="1" type="ORF">CAP_0582</name>
</gene>
<dbReference type="RefSeq" id="WP_044238059.1">
    <property type="nucleotide sequence ID" value="NZ_ASRX01000011.1"/>
</dbReference>
<name>A0A017TCV2_9BACT</name>
<proteinExistence type="predicted"/>